<evidence type="ECO:0000256" key="11">
    <source>
        <dbReference type="ARBA" id="ARBA00023136"/>
    </source>
</evidence>
<evidence type="ECO:0000256" key="2">
    <source>
        <dbReference type="ARBA" id="ARBA00004648"/>
    </source>
</evidence>
<sequence length="288" mass="34288">MKHAYLILAHSDFEILERLLRAIDDERNDIYIHFDRKVTRCPECRISHAGLIILAERIDVRWGDVSVVRAEYALFDEAYRHGGYRYYHLLSGVDMPLKSQDYIHRFFEENDGKEFIGYYQGDITKEINRKVRRWHLFPESFKKTGGMTAAGKKVLRAGFIRLQQVIGFHRNKTINFRKGTQWVSLTENCVGYLLQYKNEVERIYSHTFCADEIFVQTICWNSSFRDYIYDAEDEERGCLRMIGWKDNRIKEWTEKDFETLMRSEALFARKFAVRHIAVVGWILNEVVR</sequence>
<reference evidence="15 16" key="1">
    <citation type="submission" date="2015-09" db="EMBL/GenBank/DDBJ databases">
        <authorList>
            <consortium name="Pathogen Informatics"/>
        </authorList>
    </citation>
    <scope>NUCLEOTIDE SEQUENCE [LARGE SCALE GENOMIC DNA]</scope>
    <source>
        <strain evidence="15 16">2789STDY5834945</strain>
    </source>
</reference>
<protein>
    <recommendedName>
        <fullName evidence="14">Peptide O-xylosyltransferase</fullName>
    </recommendedName>
</protein>
<keyword evidence="12" id="KW-1015">Disulfide bond</keyword>
<dbReference type="GO" id="GO:0030158">
    <property type="term" value="F:protein xylosyltransferase activity"/>
    <property type="evidence" value="ECO:0007669"/>
    <property type="project" value="InterPro"/>
</dbReference>
<dbReference type="AlphaFoldDB" id="A0A174SDW3"/>
<gene>
    <name evidence="15" type="ORF">ERS852557_02197</name>
</gene>
<evidence type="ECO:0000256" key="10">
    <source>
        <dbReference type="ARBA" id="ARBA00023034"/>
    </source>
</evidence>
<keyword evidence="3" id="KW-0328">Glycosyltransferase</keyword>
<dbReference type="GO" id="GO:0050650">
    <property type="term" value="P:chondroitin sulfate proteoglycan biosynthetic process"/>
    <property type="evidence" value="ECO:0007669"/>
    <property type="project" value="TreeGrafter"/>
</dbReference>
<evidence type="ECO:0000256" key="4">
    <source>
        <dbReference type="ARBA" id="ARBA00022679"/>
    </source>
</evidence>
<dbReference type="GO" id="GO:0046872">
    <property type="term" value="F:metal ion binding"/>
    <property type="evidence" value="ECO:0007669"/>
    <property type="project" value="UniProtKB-KW"/>
</dbReference>
<evidence type="ECO:0000256" key="6">
    <source>
        <dbReference type="ARBA" id="ARBA00022723"/>
    </source>
</evidence>
<keyword evidence="7" id="KW-0256">Endoplasmic reticulum</keyword>
<evidence type="ECO:0000256" key="8">
    <source>
        <dbReference type="ARBA" id="ARBA00022968"/>
    </source>
</evidence>
<keyword evidence="11" id="KW-0472">Membrane</keyword>
<dbReference type="RefSeq" id="WP_055218710.1">
    <property type="nucleotide sequence ID" value="NZ_CZBI01000003.1"/>
</dbReference>
<comment type="subcellular location">
    <subcellularLocation>
        <location evidence="2">Endoplasmic reticulum membrane</location>
        <topology evidence="2">Single-pass type II membrane protein</topology>
    </subcellularLocation>
    <subcellularLocation>
        <location evidence="1">Golgi apparatus membrane</location>
        <topology evidence="1">Single-pass type II membrane protein</topology>
    </subcellularLocation>
</comment>
<dbReference type="Pfam" id="PF02485">
    <property type="entry name" value="Branch"/>
    <property type="match status" value="1"/>
</dbReference>
<evidence type="ECO:0000256" key="7">
    <source>
        <dbReference type="ARBA" id="ARBA00022824"/>
    </source>
</evidence>
<proteinExistence type="predicted"/>
<evidence type="ECO:0000256" key="9">
    <source>
        <dbReference type="ARBA" id="ARBA00022989"/>
    </source>
</evidence>
<keyword evidence="5" id="KW-0812">Transmembrane</keyword>
<evidence type="ECO:0000313" key="16">
    <source>
        <dbReference type="Proteomes" id="UP000095541"/>
    </source>
</evidence>
<organism evidence="15 16">
    <name type="scientific">Bacteroides thetaiotaomicron</name>
    <dbReference type="NCBI Taxonomy" id="818"/>
    <lineage>
        <taxon>Bacteria</taxon>
        <taxon>Pseudomonadati</taxon>
        <taxon>Bacteroidota</taxon>
        <taxon>Bacteroidia</taxon>
        <taxon>Bacteroidales</taxon>
        <taxon>Bacteroidaceae</taxon>
        <taxon>Bacteroides</taxon>
    </lineage>
</organism>
<dbReference type="GO" id="GO:0016020">
    <property type="term" value="C:membrane"/>
    <property type="evidence" value="ECO:0007669"/>
    <property type="project" value="InterPro"/>
</dbReference>
<keyword evidence="10" id="KW-0333">Golgi apparatus</keyword>
<evidence type="ECO:0000256" key="14">
    <source>
        <dbReference type="ARBA" id="ARBA00042865"/>
    </source>
</evidence>
<dbReference type="Proteomes" id="UP000095541">
    <property type="component" value="Unassembled WGS sequence"/>
</dbReference>
<evidence type="ECO:0000313" key="15">
    <source>
        <dbReference type="EMBL" id="CUP94776.1"/>
    </source>
</evidence>
<name>A0A174SDW3_BACT4</name>
<dbReference type="PANTHER" id="PTHR46025:SF3">
    <property type="entry name" value="XYLOSYLTRANSFERASE OXT"/>
    <property type="match status" value="1"/>
</dbReference>
<dbReference type="GO" id="GO:0015012">
    <property type="term" value="P:heparan sulfate proteoglycan biosynthetic process"/>
    <property type="evidence" value="ECO:0007669"/>
    <property type="project" value="TreeGrafter"/>
</dbReference>
<keyword evidence="6" id="KW-0479">Metal-binding</keyword>
<dbReference type="InterPro" id="IPR003406">
    <property type="entry name" value="Glyco_trans_14"/>
</dbReference>
<evidence type="ECO:0000256" key="3">
    <source>
        <dbReference type="ARBA" id="ARBA00022676"/>
    </source>
</evidence>
<dbReference type="EMBL" id="CZBI01000003">
    <property type="protein sequence ID" value="CUP94776.1"/>
    <property type="molecule type" value="Genomic_DNA"/>
</dbReference>
<evidence type="ECO:0000256" key="13">
    <source>
        <dbReference type="ARBA" id="ARBA00023180"/>
    </source>
</evidence>
<evidence type="ECO:0000256" key="1">
    <source>
        <dbReference type="ARBA" id="ARBA00004323"/>
    </source>
</evidence>
<keyword evidence="4 15" id="KW-0808">Transferase</keyword>
<evidence type="ECO:0000256" key="12">
    <source>
        <dbReference type="ARBA" id="ARBA00023157"/>
    </source>
</evidence>
<keyword evidence="13" id="KW-0325">Glycoprotein</keyword>
<accession>A0A174SDW3</accession>
<dbReference type="PANTHER" id="PTHR46025">
    <property type="entry name" value="XYLOSYLTRANSFERASE OXT"/>
    <property type="match status" value="1"/>
</dbReference>
<evidence type="ECO:0000256" key="5">
    <source>
        <dbReference type="ARBA" id="ARBA00022692"/>
    </source>
</evidence>
<dbReference type="InterPro" id="IPR043538">
    <property type="entry name" value="XYLT"/>
</dbReference>
<keyword evidence="9" id="KW-1133">Transmembrane helix</keyword>
<keyword evidence="8" id="KW-0735">Signal-anchor</keyword>